<comment type="subcellular location">
    <subcellularLocation>
        <location evidence="7">Cytoplasm</location>
    </subcellularLocation>
</comment>
<feature type="binding site" evidence="7">
    <location>
        <position position="229"/>
    </location>
    <ligand>
        <name>L-ornithine</name>
        <dbReference type="ChEBI" id="CHEBI:46911"/>
    </ligand>
</feature>
<dbReference type="GO" id="GO:0019240">
    <property type="term" value="P:citrulline biosynthetic process"/>
    <property type="evidence" value="ECO:0007669"/>
    <property type="project" value="TreeGrafter"/>
</dbReference>
<dbReference type="NCBIfam" id="TIGR00658">
    <property type="entry name" value="orni_carb_tr"/>
    <property type="match status" value="1"/>
</dbReference>
<keyword evidence="5 7" id="KW-0808">Transferase</keyword>
<evidence type="ECO:0000256" key="4">
    <source>
        <dbReference type="ARBA" id="ARBA00013007"/>
    </source>
</evidence>
<gene>
    <name evidence="10" type="primary">argF</name>
    <name evidence="10" type="ORF">FJU11_16965</name>
</gene>
<sequence length="311" mass="33795">MNAAPLDGSPRHFLDLSAVSGEELRAILDSGRARKDATRAGTADKPLAGKMLAMIFEKPSTRTRVSFDVGMRQLGGETLFLSGTEMQLGRAETIADTAKVLSRYVDAIMIRTLEHDRLLEMAEHATVPVINGLTDDTHPCQTMADIMTFEEHRGSVKGRTIAWSGDGNNVLHSLIEGAARFGYRMNVAVPEGSEPDARFVDWARGNGGEVLITQDPEAAVSGADCVVTDTWISMNREHRARGHNVFTPYRVDEALMAKAGSDALFMHCLPAHRGEEVTDGVIDGSSSVVFDEAENRLHAQKAVLTWCFGVA</sequence>
<dbReference type="InterPro" id="IPR024904">
    <property type="entry name" value="OTCase_ArgI"/>
</dbReference>
<keyword evidence="7" id="KW-0963">Cytoplasm</keyword>
<evidence type="ECO:0000256" key="1">
    <source>
        <dbReference type="ARBA" id="ARBA00003822"/>
    </source>
</evidence>
<organism evidence="10 11">
    <name type="scientific">Pararhizobium mangrovi</name>
    <dbReference type="NCBI Taxonomy" id="2590452"/>
    <lineage>
        <taxon>Bacteria</taxon>
        <taxon>Pseudomonadati</taxon>
        <taxon>Pseudomonadota</taxon>
        <taxon>Alphaproteobacteria</taxon>
        <taxon>Hyphomicrobiales</taxon>
        <taxon>Rhizobiaceae</taxon>
        <taxon>Rhizobium/Agrobacterium group</taxon>
        <taxon>Pararhizobium</taxon>
    </lineage>
</organism>
<keyword evidence="11" id="KW-1185">Reference proteome</keyword>
<dbReference type="GO" id="GO:0005737">
    <property type="term" value="C:cytoplasm"/>
    <property type="evidence" value="ECO:0007669"/>
    <property type="project" value="UniProtKB-SubCell"/>
</dbReference>
<feature type="binding site" evidence="7">
    <location>
        <begin position="268"/>
        <end position="269"/>
    </location>
    <ligand>
        <name>carbamoyl phosphate</name>
        <dbReference type="ChEBI" id="CHEBI:58228"/>
    </ligand>
</feature>
<dbReference type="Pfam" id="PF00185">
    <property type="entry name" value="OTCace"/>
    <property type="match status" value="1"/>
</dbReference>
<dbReference type="GO" id="GO:0004585">
    <property type="term" value="F:ornithine carbamoyltransferase activity"/>
    <property type="evidence" value="ECO:0007669"/>
    <property type="project" value="UniProtKB-UniRule"/>
</dbReference>
<dbReference type="InterPro" id="IPR006130">
    <property type="entry name" value="Asp/Orn_carbamoylTrfase"/>
</dbReference>
<comment type="caution">
    <text evidence="10">The sequence shown here is derived from an EMBL/GenBank/DDBJ whole genome shotgun (WGS) entry which is preliminary data.</text>
</comment>
<comment type="pathway">
    <text evidence="2">Amino-acid biosynthesis; L-arginine biosynthesis; L-arginine from L-ornithine and carbamoyl phosphate: step 1/3.</text>
</comment>
<dbReference type="EMBL" id="VHLH01000041">
    <property type="protein sequence ID" value="TPW25961.1"/>
    <property type="molecule type" value="Genomic_DNA"/>
</dbReference>
<dbReference type="PANTHER" id="PTHR45753:SF3">
    <property type="entry name" value="ORNITHINE TRANSCARBAMYLASE, MITOCHONDRIAL"/>
    <property type="match status" value="1"/>
</dbReference>
<feature type="binding site" evidence="7">
    <location>
        <begin position="233"/>
        <end position="234"/>
    </location>
    <ligand>
        <name>L-ornithine</name>
        <dbReference type="ChEBI" id="CHEBI:46911"/>
    </ligand>
</feature>
<dbReference type="GO" id="GO:0042450">
    <property type="term" value="P:L-arginine biosynthetic process via ornithine"/>
    <property type="evidence" value="ECO:0007669"/>
    <property type="project" value="UniProtKB-UniRule"/>
</dbReference>
<name>A0A506TYB6_9HYPH</name>
<comment type="function">
    <text evidence="1">Reversibly catalyzes the transfer of the carbamoyl group from carbamoyl phosphate (CP) to the N(epsilon) atom of ornithine (ORN) to produce L-citrulline.</text>
</comment>
<dbReference type="Pfam" id="PF02729">
    <property type="entry name" value="OTCace_N"/>
    <property type="match status" value="1"/>
</dbReference>
<dbReference type="RefSeq" id="WP_141168266.1">
    <property type="nucleotide sequence ID" value="NZ_VHLH01000041.1"/>
</dbReference>
<dbReference type="SUPFAM" id="SSF53671">
    <property type="entry name" value="Aspartate/ornithine carbamoyltransferase"/>
    <property type="match status" value="1"/>
</dbReference>
<dbReference type="NCBIfam" id="NF001986">
    <property type="entry name" value="PRK00779.1"/>
    <property type="match status" value="1"/>
</dbReference>
<dbReference type="FunFam" id="3.40.50.1370:FF:000008">
    <property type="entry name" value="Ornithine carbamoyltransferase"/>
    <property type="match status" value="1"/>
</dbReference>
<dbReference type="PROSITE" id="PS00097">
    <property type="entry name" value="CARBAMOYLTRANSFERASE"/>
    <property type="match status" value="1"/>
</dbReference>
<evidence type="ECO:0000259" key="9">
    <source>
        <dbReference type="Pfam" id="PF02729"/>
    </source>
</evidence>
<protein>
    <recommendedName>
        <fullName evidence="4 7">Ornithine carbamoyltransferase</fullName>
        <shortName evidence="7">OTCase</shortName>
        <ecNumber evidence="4 7">2.1.3.3</ecNumber>
    </recommendedName>
</protein>
<accession>A0A506TYB6</accession>
<reference evidence="10 11" key="1">
    <citation type="submission" date="2019-06" db="EMBL/GenBank/DDBJ databases">
        <authorList>
            <person name="Li M."/>
        </authorList>
    </citation>
    <scope>NUCLEOTIDE SEQUENCE [LARGE SCALE GENOMIC DNA]</scope>
    <source>
        <strain evidence="10 11">BGMRC6574</strain>
    </source>
</reference>
<evidence type="ECO:0000256" key="6">
    <source>
        <dbReference type="ARBA" id="ARBA00048772"/>
    </source>
</evidence>
<evidence type="ECO:0000313" key="10">
    <source>
        <dbReference type="EMBL" id="TPW25961.1"/>
    </source>
</evidence>
<feature type="domain" description="Aspartate/ornithine carbamoyltransferase Asp/Orn-binding" evidence="8">
    <location>
        <begin position="157"/>
        <end position="307"/>
    </location>
</feature>
<feature type="binding site" evidence="7">
    <location>
        <begin position="138"/>
        <end position="141"/>
    </location>
    <ligand>
        <name>carbamoyl phosphate</name>
        <dbReference type="ChEBI" id="CHEBI:58228"/>
    </ligand>
</feature>
<evidence type="ECO:0000256" key="3">
    <source>
        <dbReference type="ARBA" id="ARBA00007805"/>
    </source>
</evidence>
<dbReference type="HAMAP" id="MF_01109">
    <property type="entry name" value="OTCase"/>
    <property type="match status" value="1"/>
</dbReference>
<dbReference type="InterPro" id="IPR006132">
    <property type="entry name" value="Asp/Orn_carbamoyltranf_P-bd"/>
</dbReference>
<comment type="similarity">
    <text evidence="3 7">Belongs to the aspartate/ornithine carbamoyltransferase superfamily. OTCase family.</text>
</comment>
<feature type="domain" description="Aspartate/ornithine carbamoyltransferase carbamoyl-P binding" evidence="9">
    <location>
        <begin position="11"/>
        <end position="151"/>
    </location>
</feature>
<dbReference type="InterPro" id="IPR002292">
    <property type="entry name" value="Orn/put_carbamltrans"/>
</dbReference>
<evidence type="ECO:0000313" key="11">
    <source>
        <dbReference type="Proteomes" id="UP000320314"/>
    </source>
</evidence>
<evidence type="ECO:0000256" key="2">
    <source>
        <dbReference type="ARBA" id="ARBA00004975"/>
    </source>
</evidence>
<comment type="catalytic activity">
    <reaction evidence="6 7">
        <text>carbamoyl phosphate + L-ornithine = L-citrulline + phosphate + H(+)</text>
        <dbReference type="Rhea" id="RHEA:19513"/>
        <dbReference type="ChEBI" id="CHEBI:15378"/>
        <dbReference type="ChEBI" id="CHEBI:43474"/>
        <dbReference type="ChEBI" id="CHEBI:46911"/>
        <dbReference type="ChEBI" id="CHEBI:57743"/>
        <dbReference type="ChEBI" id="CHEBI:58228"/>
        <dbReference type="EC" id="2.1.3.3"/>
    </reaction>
</comment>
<feature type="binding site" evidence="7">
    <location>
        <position position="169"/>
    </location>
    <ligand>
        <name>L-ornithine</name>
        <dbReference type="ChEBI" id="CHEBI:46911"/>
    </ligand>
</feature>
<dbReference type="InterPro" id="IPR006131">
    <property type="entry name" value="Asp_carbamoyltransf_Asp/Orn-bd"/>
</dbReference>
<feature type="binding site" evidence="7">
    <location>
        <position position="296"/>
    </location>
    <ligand>
        <name>carbamoyl phosphate</name>
        <dbReference type="ChEBI" id="CHEBI:58228"/>
    </ligand>
</feature>
<evidence type="ECO:0000256" key="5">
    <source>
        <dbReference type="ARBA" id="ARBA00022679"/>
    </source>
</evidence>
<feature type="binding site" evidence="7">
    <location>
        <position position="111"/>
    </location>
    <ligand>
        <name>carbamoyl phosphate</name>
        <dbReference type="ChEBI" id="CHEBI:58228"/>
    </ligand>
</feature>
<dbReference type="AlphaFoldDB" id="A0A506TYB6"/>
<dbReference type="InterPro" id="IPR036901">
    <property type="entry name" value="Asp/Orn_carbamoylTrfase_sf"/>
</dbReference>
<dbReference type="OrthoDB" id="9802587at2"/>
<dbReference type="Proteomes" id="UP000320314">
    <property type="component" value="Unassembled WGS sequence"/>
</dbReference>
<dbReference type="EC" id="2.1.3.3" evidence="4 7"/>
<dbReference type="GO" id="GO:0016597">
    <property type="term" value="F:amino acid binding"/>
    <property type="evidence" value="ECO:0007669"/>
    <property type="project" value="InterPro"/>
</dbReference>
<feature type="binding site" evidence="7">
    <location>
        <position position="87"/>
    </location>
    <ligand>
        <name>carbamoyl phosphate</name>
        <dbReference type="ChEBI" id="CHEBI:58228"/>
    </ligand>
</feature>
<dbReference type="PRINTS" id="PR00102">
    <property type="entry name" value="OTCASE"/>
</dbReference>
<dbReference type="PRINTS" id="PR00100">
    <property type="entry name" value="AOTCASE"/>
</dbReference>
<evidence type="ECO:0000256" key="7">
    <source>
        <dbReference type="HAMAP-Rule" id="MF_01109"/>
    </source>
</evidence>
<dbReference type="PANTHER" id="PTHR45753">
    <property type="entry name" value="ORNITHINE CARBAMOYLTRANSFERASE, MITOCHONDRIAL"/>
    <property type="match status" value="1"/>
</dbReference>
<proteinExistence type="inferred from homology"/>
<evidence type="ECO:0000259" key="8">
    <source>
        <dbReference type="Pfam" id="PF00185"/>
    </source>
</evidence>
<dbReference type="Gene3D" id="3.40.50.1370">
    <property type="entry name" value="Aspartate/ornithine carbamoyltransferase"/>
    <property type="match status" value="2"/>
</dbReference>
<feature type="binding site" evidence="7">
    <location>
        <begin position="60"/>
        <end position="63"/>
    </location>
    <ligand>
        <name>carbamoyl phosphate</name>
        <dbReference type="ChEBI" id="CHEBI:58228"/>
    </ligand>
</feature>